<dbReference type="Proteomes" id="UP000655751">
    <property type="component" value="Unassembled WGS sequence"/>
</dbReference>
<evidence type="ECO:0000313" key="2">
    <source>
        <dbReference type="EMBL" id="MBH0775480.1"/>
    </source>
</evidence>
<evidence type="ECO:0000259" key="1">
    <source>
        <dbReference type="Pfam" id="PF00561"/>
    </source>
</evidence>
<dbReference type="SUPFAM" id="SSF53474">
    <property type="entry name" value="alpha/beta-Hydrolases"/>
    <property type="match status" value="1"/>
</dbReference>
<dbReference type="InterPro" id="IPR000073">
    <property type="entry name" value="AB_hydrolase_1"/>
</dbReference>
<sequence>MTATERFRTGTTTLEYARLGTGDGPAVCMLHGLGARWQTFRPLVRGLGPGWNIFAPDLRGHGRSDWVSGGYALADFASDVEQFLDEVVGEPVVLFGHSMGGWISAMVAGARPDAVRAVVIVDSALYHLGQDQRAAMAAYANPTHAMRSLAVSLRLADPELKQRWVEGRNQREQDPDAMLARLRCPVLLVQGDQEAGGLMTDDHVRRALSALADGHHVFVPGAGHAVHASAPARVAAALHRFVATELGAGELGGFAVERAAVETPS</sequence>
<dbReference type="PANTHER" id="PTHR43798:SF33">
    <property type="entry name" value="HYDROLASE, PUTATIVE (AFU_ORTHOLOGUE AFUA_2G14860)-RELATED"/>
    <property type="match status" value="1"/>
</dbReference>
<dbReference type="Pfam" id="PF00561">
    <property type="entry name" value="Abhydrolase_1"/>
    <property type="match status" value="1"/>
</dbReference>
<dbReference type="PRINTS" id="PR00111">
    <property type="entry name" value="ABHYDROLASE"/>
</dbReference>
<dbReference type="InterPro" id="IPR050266">
    <property type="entry name" value="AB_hydrolase_sf"/>
</dbReference>
<name>A0A931I8U1_9NOCA</name>
<keyword evidence="2" id="KW-0378">Hydrolase</keyword>
<dbReference type="GO" id="GO:0016787">
    <property type="term" value="F:hydrolase activity"/>
    <property type="evidence" value="ECO:0007669"/>
    <property type="project" value="UniProtKB-KW"/>
</dbReference>
<organism evidence="2 3">
    <name type="scientific">Nocardia bovistercoris</name>
    <dbReference type="NCBI Taxonomy" id="2785916"/>
    <lineage>
        <taxon>Bacteria</taxon>
        <taxon>Bacillati</taxon>
        <taxon>Actinomycetota</taxon>
        <taxon>Actinomycetes</taxon>
        <taxon>Mycobacteriales</taxon>
        <taxon>Nocardiaceae</taxon>
        <taxon>Nocardia</taxon>
    </lineage>
</organism>
<keyword evidence="3" id="KW-1185">Reference proteome</keyword>
<dbReference type="InterPro" id="IPR029058">
    <property type="entry name" value="AB_hydrolase_fold"/>
</dbReference>
<feature type="domain" description="AB hydrolase-1" evidence="1">
    <location>
        <begin position="25"/>
        <end position="170"/>
    </location>
</feature>
<accession>A0A931I8U1</accession>
<proteinExistence type="predicted"/>
<dbReference type="RefSeq" id="WP_196147849.1">
    <property type="nucleotide sequence ID" value="NZ_JADMLG010000002.1"/>
</dbReference>
<dbReference type="GO" id="GO:0016020">
    <property type="term" value="C:membrane"/>
    <property type="evidence" value="ECO:0007669"/>
    <property type="project" value="TreeGrafter"/>
</dbReference>
<dbReference type="PANTHER" id="PTHR43798">
    <property type="entry name" value="MONOACYLGLYCEROL LIPASE"/>
    <property type="match status" value="1"/>
</dbReference>
<gene>
    <name evidence="2" type="ORF">IT779_04150</name>
</gene>
<dbReference type="EMBL" id="JADMLG010000002">
    <property type="protein sequence ID" value="MBH0775480.1"/>
    <property type="molecule type" value="Genomic_DNA"/>
</dbReference>
<evidence type="ECO:0000313" key="3">
    <source>
        <dbReference type="Proteomes" id="UP000655751"/>
    </source>
</evidence>
<reference evidence="2" key="1">
    <citation type="submission" date="2020-11" db="EMBL/GenBank/DDBJ databases">
        <title>Nocardia NEAU-351.nov., a novel actinomycete isolated from the cow dung.</title>
        <authorList>
            <person name="Zhang X."/>
        </authorList>
    </citation>
    <scope>NUCLEOTIDE SEQUENCE</scope>
    <source>
        <strain evidence="2">NEAU-351</strain>
    </source>
</reference>
<protein>
    <submittedName>
        <fullName evidence="2">Alpha/beta hydrolase</fullName>
    </submittedName>
</protein>
<dbReference type="AlphaFoldDB" id="A0A931I8U1"/>
<comment type="caution">
    <text evidence="2">The sequence shown here is derived from an EMBL/GenBank/DDBJ whole genome shotgun (WGS) entry which is preliminary data.</text>
</comment>
<dbReference type="Gene3D" id="3.40.50.1820">
    <property type="entry name" value="alpha/beta hydrolase"/>
    <property type="match status" value="1"/>
</dbReference>